<protein>
    <submittedName>
        <fullName evidence="2">Uncharacterized protein</fullName>
    </submittedName>
</protein>
<name>A0A844T7R1_9BRAD</name>
<sequence>MPGLDPGIHPNKNGGPQSPPFFSIAHSVANVAIAIVSLRYAAKRTWSAIAPAWSRLALIGIIAGLGATSQMKLVFPYAFE</sequence>
<evidence type="ECO:0000313" key="3">
    <source>
        <dbReference type="Proteomes" id="UP000449969"/>
    </source>
</evidence>
<feature type="transmembrane region" description="Helical" evidence="1">
    <location>
        <begin position="53"/>
        <end position="75"/>
    </location>
</feature>
<dbReference type="AlphaFoldDB" id="A0A844T7R1"/>
<feature type="transmembrane region" description="Helical" evidence="1">
    <location>
        <begin position="20"/>
        <end position="41"/>
    </location>
</feature>
<evidence type="ECO:0000256" key="1">
    <source>
        <dbReference type="SAM" id="Phobius"/>
    </source>
</evidence>
<dbReference type="EMBL" id="WQNE01000003">
    <property type="protein sequence ID" value="MVT72449.1"/>
    <property type="molecule type" value="Genomic_DNA"/>
</dbReference>
<evidence type="ECO:0000313" key="2">
    <source>
        <dbReference type="EMBL" id="MVT72449.1"/>
    </source>
</evidence>
<proteinExistence type="predicted"/>
<dbReference type="RefSeq" id="WP_157328273.1">
    <property type="nucleotide sequence ID" value="NZ_JANADL010000022.1"/>
</dbReference>
<keyword evidence="3" id="KW-1185">Reference proteome</keyword>
<comment type="caution">
    <text evidence="2">The sequence shown here is derived from an EMBL/GenBank/DDBJ whole genome shotgun (WGS) entry which is preliminary data.</text>
</comment>
<dbReference type="Proteomes" id="UP000449969">
    <property type="component" value="Unassembled WGS sequence"/>
</dbReference>
<keyword evidence="1" id="KW-1133">Transmembrane helix</keyword>
<keyword evidence="1" id="KW-0812">Transmembrane</keyword>
<accession>A0A844T7R1</accession>
<gene>
    <name evidence="2" type="ORF">GPL20_04905</name>
</gene>
<keyword evidence="1" id="KW-0472">Membrane</keyword>
<organism evidence="2 3">
    <name type="scientific">Bradyrhizobium cajani</name>
    <dbReference type="NCBI Taxonomy" id="1928661"/>
    <lineage>
        <taxon>Bacteria</taxon>
        <taxon>Pseudomonadati</taxon>
        <taxon>Pseudomonadota</taxon>
        <taxon>Alphaproteobacteria</taxon>
        <taxon>Hyphomicrobiales</taxon>
        <taxon>Nitrobacteraceae</taxon>
        <taxon>Bradyrhizobium</taxon>
    </lineage>
</organism>
<reference evidence="2 3" key="1">
    <citation type="submission" date="2019-12" db="EMBL/GenBank/DDBJ databases">
        <title>Draft genome sequences Bradyrhizobium cajani AMBPC1010, Bradyrhizobium pachyrhizi AMBPC1040 and Bradyrhizobium yuanmingense ALSPC3051, three plant growth promoting strains isolated from nodules of Cajanus cajan L. in Dominican Republic.</title>
        <authorList>
            <person name="Flores-Felix J.D."/>
            <person name="Araujo J."/>
            <person name="Diaz-Alcantara C."/>
            <person name="Gonzalez-Andres F."/>
            <person name="Velazquez E."/>
        </authorList>
    </citation>
    <scope>NUCLEOTIDE SEQUENCE [LARGE SCALE GENOMIC DNA]</scope>
    <source>
        <strain evidence="2 3">1010</strain>
    </source>
</reference>